<reference evidence="1 2" key="1">
    <citation type="journal article" date="2024" name="Proc. Natl. Acad. Sci. U.S.A.">
        <title>The genetic regulatory architecture and epigenomic basis for age-related changes in rattlesnake venom.</title>
        <authorList>
            <person name="Hogan M.P."/>
            <person name="Holding M.L."/>
            <person name="Nystrom G.S."/>
            <person name="Colston T.J."/>
            <person name="Bartlett D.A."/>
            <person name="Mason A.J."/>
            <person name="Ellsworth S.A."/>
            <person name="Rautsaw R.M."/>
            <person name="Lawrence K.C."/>
            <person name="Strickland J.L."/>
            <person name="He B."/>
            <person name="Fraser P."/>
            <person name="Margres M.J."/>
            <person name="Gilbert D.M."/>
            <person name="Gibbs H.L."/>
            <person name="Parkinson C.L."/>
            <person name="Rokyta D.R."/>
        </authorList>
    </citation>
    <scope>NUCLEOTIDE SEQUENCE [LARGE SCALE GENOMIC DNA]</scope>
    <source>
        <strain evidence="1">DRR0105</strain>
    </source>
</reference>
<proteinExistence type="predicted"/>
<evidence type="ECO:0008006" key="3">
    <source>
        <dbReference type="Google" id="ProtNLM"/>
    </source>
</evidence>
<dbReference type="AlphaFoldDB" id="A0AAW1BHZ8"/>
<dbReference type="Proteomes" id="UP001474421">
    <property type="component" value="Unassembled WGS sequence"/>
</dbReference>
<evidence type="ECO:0000313" key="1">
    <source>
        <dbReference type="EMBL" id="KAK9401894.1"/>
    </source>
</evidence>
<evidence type="ECO:0000313" key="2">
    <source>
        <dbReference type="Proteomes" id="UP001474421"/>
    </source>
</evidence>
<accession>A0AAW1BHZ8</accession>
<name>A0AAW1BHZ8_CROAD</name>
<keyword evidence="2" id="KW-1185">Reference proteome</keyword>
<sequence length="115" mass="12943">MAWHPPPLQAMFSGNPDHMVLFLSQVISHLDQYACFYPSQWAMVLAVTVVLQAKAAEWVADLHSNHARKLADAGLFLEALRSHFEDVSQVQHAKGELLALKQRGQSAAEYVREFQ</sequence>
<comment type="caution">
    <text evidence="1">The sequence shown here is derived from an EMBL/GenBank/DDBJ whole genome shotgun (WGS) entry which is preliminary data.</text>
</comment>
<gene>
    <name evidence="1" type="ORF">NXF25_010250</name>
</gene>
<organism evidence="1 2">
    <name type="scientific">Crotalus adamanteus</name>
    <name type="common">Eastern diamondback rattlesnake</name>
    <dbReference type="NCBI Taxonomy" id="8729"/>
    <lineage>
        <taxon>Eukaryota</taxon>
        <taxon>Metazoa</taxon>
        <taxon>Chordata</taxon>
        <taxon>Craniata</taxon>
        <taxon>Vertebrata</taxon>
        <taxon>Euteleostomi</taxon>
        <taxon>Lepidosauria</taxon>
        <taxon>Squamata</taxon>
        <taxon>Bifurcata</taxon>
        <taxon>Unidentata</taxon>
        <taxon>Episquamata</taxon>
        <taxon>Toxicofera</taxon>
        <taxon>Serpentes</taxon>
        <taxon>Colubroidea</taxon>
        <taxon>Viperidae</taxon>
        <taxon>Crotalinae</taxon>
        <taxon>Crotalus</taxon>
    </lineage>
</organism>
<protein>
    <recommendedName>
        <fullName evidence="3">Retrotransposon gag domain-containing protein</fullName>
    </recommendedName>
</protein>
<dbReference type="EMBL" id="JAOTOJ010000004">
    <property type="protein sequence ID" value="KAK9401894.1"/>
    <property type="molecule type" value="Genomic_DNA"/>
</dbReference>